<dbReference type="GeneID" id="65103336"/>
<protein>
    <submittedName>
        <fullName evidence="1">Proliferating cell nuclearantigen</fullName>
    </submittedName>
</protein>
<dbReference type="RefSeq" id="YP_010088003.1">
    <property type="nucleotide sequence ID" value="NC_055603.1"/>
</dbReference>
<accession>A0A6B9XMX0</accession>
<dbReference type="Proteomes" id="UP000678193">
    <property type="component" value="Segment"/>
</dbReference>
<organism evidence="1 2">
    <name type="scientific">Lymphocystis disease virus 4</name>
    <dbReference type="NCBI Taxonomy" id="2704413"/>
    <lineage>
        <taxon>Viruses</taxon>
        <taxon>Varidnaviria</taxon>
        <taxon>Bamfordvirae</taxon>
        <taxon>Nucleocytoviricota</taxon>
        <taxon>Megaviricetes</taxon>
        <taxon>Pimascovirales</taxon>
        <taxon>Pimascovirales incertae sedis</taxon>
        <taxon>Iridoviridae</taxon>
        <taxon>Alphairidovirinae</taxon>
        <taxon>Lymphocystivirus</taxon>
        <taxon>Lymphocystivirus micropogonias1</taxon>
    </lineage>
</organism>
<reference evidence="1" key="1">
    <citation type="journal article" date="2020" name="Arch. Virol.">
        <title>Complete genome sequence and analysis of a novel lymphocystivirus detected in whitemouth croaker (Micropogonias furnieri): lymphocystis disease virus 4.</title>
        <authorList>
            <person name="Doszpoly A."/>
            <person name="Kajan G.L."/>
            <person name="Puentes R."/>
            <person name="Perretta A."/>
        </authorList>
    </citation>
    <scope>NUCLEOTIDE SEQUENCE</scope>
    <source>
        <strain evidence="1">LCDV-WC</strain>
    </source>
</reference>
<dbReference type="InterPro" id="IPR046938">
    <property type="entry name" value="DNA_clamp_sf"/>
</dbReference>
<dbReference type="EMBL" id="MN803438">
    <property type="protein sequence ID" value="QHR78498.1"/>
    <property type="molecule type" value="Genomic_DNA"/>
</dbReference>
<sequence length="249" mass="27518">MFTAIIPQAAKFKNLMDLLFNNLDAVILKIDPTGIHVNESVGCVDIHVKLPYNCFSEYIFSESEAIYLGLGTNVAYDFKNIKNKSKIRFSVMQLPTEIEPLVLKIETFPVEGELRSSIVLTVESIEERDRSCDIIINDELDDIKILAKDFAAVCKAFKSGSVAISKMDGCLIMSAGIDGLKTKEFIFGQETGIGEGVVHFTLAVDKMLKLSKLASFADKYISVAVKSDFLIFKAVNELGIVAIKCNSKR</sequence>
<name>A0A6B9XMX0_9VIRU</name>
<evidence type="ECO:0000313" key="2">
    <source>
        <dbReference type="Proteomes" id="UP000678193"/>
    </source>
</evidence>
<dbReference type="KEGG" id="vg:65103336"/>
<proteinExistence type="predicted"/>
<dbReference type="SUPFAM" id="SSF55979">
    <property type="entry name" value="DNA clamp"/>
    <property type="match status" value="1"/>
</dbReference>
<evidence type="ECO:0000313" key="1">
    <source>
        <dbReference type="EMBL" id="QHR78498.1"/>
    </source>
</evidence>
<keyword evidence="2" id="KW-1185">Reference proteome</keyword>
<dbReference type="Gene3D" id="3.70.10.10">
    <property type="match status" value="1"/>
</dbReference>